<sequence>MEINNNRVRSKSELDWSLDDWQSSSSNQAQKSYTCAFCKRGFSNAQALGGHMNIHRRDRAKLREASDENLLSLDITRSTNPLDVSEVFKEKSSGLAESRGEKSPILRELEVSLSVEDDETTRNKGSEEFQQLPLFLEVEKTDANEEKKHSGQDSSQAELDLELRLGPEPSTSTREFF</sequence>
<dbReference type="Gene3D" id="3.30.160.60">
    <property type="entry name" value="Classic Zinc Finger"/>
    <property type="match status" value="1"/>
</dbReference>
<evidence type="ECO:0000256" key="7">
    <source>
        <dbReference type="ARBA" id="ARBA00023242"/>
    </source>
</evidence>
<keyword evidence="4" id="KW-0862">Zinc</keyword>
<reference evidence="11 12" key="1">
    <citation type="submission" date="2021-09" db="EMBL/GenBank/DDBJ databases">
        <title>Genomic insights and catalytic innovation underlie evolution of tropane alkaloids biosynthesis.</title>
        <authorList>
            <person name="Wang Y.-J."/>
            <person name="Tian T."/>
            <person name="Huang J.-P."/>
            <person name="Huang S.-X."/>
        </authorList>
    </citation>
    <scope>NUCLEOTIDE SEQUENCE [LARGE SCALE GENOMIC DNA]</scope>
    <source>
        <strain evidence="11">KIB-2018</strain>
        <tissue evidence="11">Leaf</tissue>
    </source>
</reference>
<feature type="compositionally biased region" description="Basic and acidic residues" evidence="9">
    <location>
        <begin position="137"/>
        <end position="151"/>
    </location>
</feature>
<feature type="domain" description="C2H2-type" evidence="10">
    <location>
        <begin position="33"/>
        <end position="60"/>
    </location>
</feature>
<dbReference type="SUPFAM" id="SSF57667">
    <property type="entry name" value="beta-beta-alpha zinc fingers"/>
    <property type="match status" value="1"/>
</dbReference>
<dbReference type="InterPro" id="IPR036236">
    <property type="entry name" value="Znf_C2H2_sf"/>
</dbReference>
<keyword evidence="7" id="KW-0539">Nucleus</keyword>
<dbReference type="InterPro" id="IPR052426">
    <property type="entry name" value="Plant_dev_regulator"/>
</dbReference>
<comment type="subcellular location">
    <subcellularLocation>
        <location evidence="1">Nucleus</location>
    </subcellularLocation>
</comment>
<keyword evidence="5" id="KW-0805">Transcription regulation</keyword>
<name>A0AAV8UEM4_9ROSI</name>
<evidence type="ECO:0000259" key="10">
    <source>
        <dbReference type="PROSITE" id="PS50157"/>
    </source>
</evidence>
<feature type="region of interest" description="Disordered" evidence="9">
    <location>
        <begin position="113"/>
        <end position="177"/>
    </location>
</feature>
<dbReference type="Proteomes" id="UP001159364">
    <property type="component" value="Linkage Group LG08"/>
</dbReference>
<dbReference type="EMBL" id="JAIWQS010000008">
    <property type="protein sequence ID" value="KAJ8899747.1"/>
    <property type="molecule type" value="Genomic_DNA"/>
</dbReference>
<gene>
    <name evidence="11" type="ORF">K2173_019447</name>
</gene>
<keyword evidence="3 8" id="KW-0863">Zinc-finger</keyword>
<dbReference type="PANTHER" id="PTHR45801:SF111">
    <property type="entry name" value="C2H2 AND C2HC ZINC FINGERS SUPERFAMILY PROTEIN"/>
    <property type="match status" value="1"/>
</dbReference>
<keyword evidence="2" id="KW-0479">Metal-binding</keyword>
<comment type="caution">
    <text evidence="11">The sequence shown here is derived from an EMBL/GenBank/DDBJ whole genome shotgun (WGS) entry which is preliminary data.</text>
</comment>
<evidence type="ECO:0000256" key="5">
    <source>
        <dbReference type="ARBA" id="ARBA00023015"/>
    </source>
</evidence>
<evidence type="ECO:0000256" key="1">
    <source>
        <dbReference type="ARBA" id="ARBA00004123"/>
    </source>
</evidence>
<keyword evidence="6" id="KW-0804">Transcription</keyword>
<organism evidence="11 12">
    <name type="scientific">Erythroxylum novogranatense</name>
    <dbReference type="NCBI Taxonomy" id="1862640"/>
    <lineage>
        <taxon>Eukaryota</taxon>
        <taxon>Viridiplantae</taxon>
        <taxon>Streptophyta</taxon>
        <taxon>Embryophyta</taxon>
        <taxon>Tracheophyta</taxon>
        <taxon>Spermatophyta</taxon>
        <taxon>Magnoliopsida</taxon>
        <taxon>eudicotyledons</taxon>
        <taxon>Gunneridae</taxon>
        <taxon>Pentapetalae</taxon>
        <taxon>rosids</taxon>
        <taxon>fabids</taxon>
        <taxon>Malpighiales</taxon>
        <taxon>Erythroxylaceae</taxon>
        <taxon>Erythroxylum</taxon>
    </lineage>
</organism>
<keyword evidence="12" id="KW-1185">Reference proteome</keyword>
<dbReference type="PROSITE" id="PS00028">
    <property type="entry name" value="ZINC_FINGER_C2H2_1"/>
    <property type="match status" value="1"/>
</dbReference>
<protein>
    <recommendedName>
        <fullName evidence="10">C2H2-type domain-containing protein</fullName>
    </recommendedName>
</protein>
<dbReference type="InterPro" id="IPR013087">
    <property type="entry name" value="Znf_C2H2_type"/>
</dbReference>
<dbReference type="PANTHER" id="PTHR45801">
    <property type="entry name" value="OS07G0101800 PROTEIN"/>
    <property type="match status" value="1"/>
</dbReference>
<dbReference type="PROSITE" id="PS50157">
    <property type="entry name" value="ZINC_FINGER_C2H2_2"/>
    <property type="match status" value="1"/>
</dbReference>
<evidence type="ECO:0000256" key="3">
    <source>
        <dbReference type="ARBA" id="ARBA00022771"/>
    </source>
</evidence>
<evidence type="ECO:0000256" key="8">
    <source>
        <dbReference type="PROSITE-ProRule" id="PRU00042"/>
    </source>
</evidence>
<evidence type="ECO:0000256" key="6">
    <source>
        <dbReference type="ARBA" id="ARBA00023163"/>
    </source>
</evidence>
<evidence type="ECO:0000256" key="9">
    <source>
        <dbReference type="SAM" id="MobiDB-lite"/>
    </source>
</evidence>
<accession>A0AAV8UEM4</accession>
<evidence type="ECO:0000313" key="11">
    <source>
        <dbReference type="EMBL" id="KAJ8899747.1"/>
    </source>
</evidence>
<proteinExistence type="predicted"/>
<dbReference type="GO" id="GO:0008270">
    <property type="term" value="F:zinc ion binding"/>
    <property type="evidence" value="ECO:0007669"/>
    <property type="project" value="UniProtKB-KW"/>
</dbReference>
<evidence type="ECO:0000256" key="2">
    <source>
        <dbReference type="ARBA" id="ARBA00022723"/>
    </source>
</evidence>
<dbReference type="AlphaFoldDB" id="A0AAV8UEM4"/>
<evidence type="ECO:0000256" key="4">
    <source>
        <dbReference type="ARBA" id="ARBA00022833"/>
    </source>
</evidence>
<evidence type="ECO:0000313" key="12">
    <source>
        <dbReference type="Proteomes" id="UP001159364"/>
    </source>
</evidence>
<dbReference type="GO" id="GO:0005634">
    <property type="term" value="C:nucleus"/>
    <property type="evidence" value="ECO:0007669"/>
    <property type="project" value="UniProtKB-SubCell"/>
</dbReference>